<name>A0A7W7KP85_PSENT</name>
<protein>
    <submittedName>
        <fullName evidence="1">His-Xaa-Ser system protein HxsD</fullName>
    </submittedName>
</protein>
<dbReference type="Proteomes" id="UP000566995">
    <property type="component" value="Unassembled WGS sequence"/>
</dbReference>
<dbReference type="AlphaFoldDB" id="A0A7W7KP85"/>
<gene>
    <name evidence="1" type="ORF">HNP46_004644</name>
</gene>
<accession>A0A7W7KP85</accession>
<dbReference type="RefSeq" id="WP_184593557.1">
    <property type="nucleotide sequence ID" value="NZ_JACHLI010000021.1"/>
</dbReference>
<reference evidence="1 2" key="1">
    <citation type="submission" date="2020-08" db="EMBL/GenBank/DDBJ databases">
        <title>Functional genomics of gut bacteria from endangered species of beetles.</title>
        <authorList>
            <person name="Carlos-Shanley C."/>
        </authorList>
    </citation>
    <scope>NUCLEOTIDE SEQUENCE [LARGE SCALE GENOMIC DNA]</scope>
    <source>
        <strain evidence="1 2">S00179</strain>
    </source>
</reference>
<comment type="caution">
    <text evidence="1">The sequence shown here is derived from an EMBL/GenBank/DDBJ whole genome shotgun (WGS) entry which is preliminary data.</text>
</comment>
<evidence type="ECO:0000313" key="1">
    <source>
        <dbReference type="EMBL" id="MBB4865743.1"/>
    </source>
</evidence>
<sequence>MTWPVILQLDERSYSASVVQRAAYSVASDFIAEIQVQGQRIVVLLNPHPSSTVAATLCADQVKGRLLQQLNDFALRERIQQETAGLREALIRAALIGCSI</sequence>
<proteinExistence type="predicted"/>
<organism evidence="1 2">
    <name type="scientific">Pseudomonas nitroreducens</name>
    <dbReference type="NCBI Taxonomy" id="46680"/>
    <lineage>
        <taxon>Bacteria</taxon>
        <taxon>Pseudomonadati</taxon>
        <taxon>Pseudomonadota</taxon>
        <taxon>Gammaproteobacteria</taxon>
        <taxon>Pseudomonadales</taxon>
        <taxon>Pseudomonadaceae</taxon>
        <taxon>Pseudomonas</taxon>
    </lineage>
</organism>
<dbReference type="InterPro" id="IPR023974">
    <property type="entry name" value="HxsD"/>
</dbReference>
<dbReference type="EMBL" id="JACHLI010000021">
    <property type="protein sequence ID" value="MBB4865743.1"/>
    <property type="molecule type" value="Genomic_DNA"/>
</dbReference>
<dbReference type="NCBIfam" id="TIGR03976">
    <property type="entry name" value="chp_LLNDYxLRE"/>
    <property type="match status" value="1"/>
</dbReference>
<evidence type="ECO:0000313" key="2">
    <source>
        <dbReference type="Proteomes" id="UP000566995"/>
    </source>
</evidence>